<dbReference type="InterPro" id="IPR011856">
    <property type="entry name" value="tRNA_endonuc-like_dom_sf"/>
</dbReference>
<proteinExistence type="inferred from homology"/>
<keyword evidence="3" id="KW-0819">tRNA processing</keyword>
<comment type="similarity">
    <text evidence="1">Belongs to the tRNA-intron endonuclease family.</text>
</comment>
<dbReference type="GO" id="GO:0000379">
    <property type="term" value="P:tRNA-type intron splice site recognition and cleavage"/>
    <property type="evidence" value="ECO:0007669"/>
    <property type="project" value="TreeGrafter"/>
</dbReference>
<dbReference type="PANTHER" id="PTHR13070:SF0">
    <property type="entry name" value="TRNA-SPLICING ENDONUCLEASE SUBUNIT SEN34"/>
    <property type="match status" value="1"/>
</dbReference>
<evidence type="ECO:0000256" key="3">
    <source>
        <dbReference type="ARBA" id="ARBA00022694"/>
    </source>
</evidence>
<gene>
    <name evidence="7" type="ORF">N0F65_004506</name>
</gene>
<feature type="domain" description="tRNA intron endonuclease catalytic" evidence="6">
    <location>
        <begin position="100"/>
        <end position="197"/>
    </location>
</feature>
<keyword evidence="4" id="KW-0456">Lyase</keyword>
<reference evidence="7" key="1">
    <citation type="submission" date="2022-11" db="EMBL/GenBank/DDBJ databases">
        <authorList>
            <person name="Morgan W.R."/>
            <person name="Tartar A."/>
        </authorList>
    </citation>
    <scope>NUCLEOTIDE SEQUENCE</scope>
    <source>
        <strain evidence="7">ARSEF 373</strain>
    </source>
</reference>
<evidence type="ECO:0000313" key="7">
    <source>
        <dbReference type="EMBL" id="DAZ98016.1"/>
    </source>
</evidence>
<dbReference type="AlphaFoldDB" id="A0AAV2YXI9"/>
<dbReference type="Gene3D" id="3.40.1350.10">
    <property type="match status" value="1"/>
</dbReference>
<organism evidence="7 8">
    <name type="scientific">Lagenidium giganteum</name>
    <dbReference type="NCBI Taxonomy" id="4803"/>
    <lineage>
        <taxon>Eukaryota</taxon>
        <taxon>Sar</taxon>
        <taxon>Stramenopiles</taxon>
        <taxon>Oomycota</taxon>
        <taxon>Peronosporomycetes</taxon>
        <taxon>Pythiales</taxon>
        <taxon>Pythiaceae</taxon>
    </lineage>
</organism>
<dbReference type="GO" id="GO:0003676">
    <property type="term" value="F:nucleic acid binding"/>
    <property type="evidence" value="ECO:0007669"/>
    <property type="project" value="InterPro"/>
</dbReference>
<dbReference type="GO" id="GO:0005634">
    <property type="term" value="C:nucleus"/>
    <property type="evidence" value="ECO:0007669"/>
    <property type="project" value="UniProtKB-ARBA"/>
</dbReference>
<dbReference type="Pfam" id="PF01974">
    <property type="entry name" value="tRNA_int_endo"/>
    <property type="match status" value="1"/>
</dbReference>
<evidence type="ECO:0000256" key="1">
    <source>
        <dbReference type="ARBA" id="ARBA00008078"/>
    </source>
</evidence>
<evidence type="ECO:0000256" key="4">
    <source>
        <dbReference type="ARBA" id="ARBA00023239"/>
    </source>
</evidence>
<keyword evidence="8" id="KW-1185">Reference proteome</keyword>
<reference evidence="7" key="2">
    <citation type="journal article" date="2023" name="Microbiol Resour">
        <title>Decontamination and Annotation of the Draft Genome Sequence of the Oomycete Lagenidium giganteum ARSEF 373.</title>
        <authorList>
            <person name="Morgan W.R."/>
            <person name="Tartar A."/>
        </authorList>
    </citation>
    <scope>NUCLEOTIDE SEQUENCE</scope>
    <source>
        <strain evidence="7">ARSEF 373</strain>
    </source>
</reference>
<evidence type="ECO:0000256" key="5">
    <source>
        <dbReference type="ARBA" id="ARBA00034031"/>
    </source>
</evidence>
<evidence type="ECO:0000256" key="2">
    <source>
        <dbReference type="ARBA" id="ARBA00012573"/>
    </source>
</evidence>
<dbReference type="GO" id="GO:0000213">
    <property type="term" value="F:tRNA-intron lyase activity"/>
    <property type="evidence" value="ECO:0007669"/>
    <property type="project" value="UniProtKB-EC"/>
</dbReference>
<protein>
    <recommendedName>
        <fullName evidence="2">tRNA-intron lyase</fullName>
        <ecNumber evidence="2">4.6.1.16</ecNumber>
    </recommendedName>
</protein>
<dbReference type="EMBL" id="DAKRPA010000118">
    <property type="protein sequence ID" value="DAZ98016.1"/>
    <property type="molecule type" value="Genomic_DNA"/>
</dbReference>
<comment type="catalytic activity">
    <reaction evidence="5">
        <text>pretRNA = a 3'-half-tRNA molecule with a 5'-OH end + a 5'-half-tRNA molecule with a 2',3'-cyclic phosphate end + an intron with a 2',3'-cyclic phosphate and a 5'-hydroxyl terminus.</text>
        <dbReference type="EC" id="4.6.1.16"/>
    </reaction>
</comment>
<dbReference type="EC" id="4.6.1.16" evidence="2"/>
<dbReference type="InterPro" id="IPR036167">
    <property type="entry name" value="tRNA_intron_Endo_cat-like_sf"/>
</dbReference>
<dbReference type="CDD" id="cd22363">
    <property type="entry name" value="tRNA-intron_lyase_C"/>
    <property type="match status" value="1"/>
</dbReference>
<evidence type="ECO:0000313" key="8">
    <source>
        <dbReference type="Proteomes" id="UP001146120"/>
    </source>
</evidence>
<dbReference type="PANTHER" id="PTHR13070">
    <property type="entry name" value="TRNA-SPLICING ENDONUCLEASE SUBUNIT SEN34-RELATED"/>
    <property type="match status" value="1"/>
</dbReference>
<sequence length="211" mass="23213">MLSASIASTFAVVSDAAEAAKLQQTFRIGARSADVPSAEMTLTVHEIYVGVVEKLVRLKSARTNEVTPDITAFERLLLTMSTTEWHAIGASPCTVDETLWHQLRVYHDAWKRGYFVASATKFGGDFLLYNAFSSLMLLMWLTQPDLPSRSHAVALVLVKRLHQSIPSIDIVSHGRIAAMVKKKLLLATVCSDGVVQYITLSHALLASRTDQ</sequence>
<dbReference type="SUPFAM" id="SSF53032">
    <property type="entry name" value="tRNA-intron endonuclease catalytic domain-like"/>
    <property type="match status" value="1"/>
</dbReference>
<name>A0AAV2YXI9_9STRA</name>
<dbReference type="Proteomes" id="UP001146120">
    <property type="component" value="Unassembled WGS sequence"/>
</dbReference>
<dbReference type="InterPro" id="IPR006677">
    <property type="entry name" value="tRNA_intron_Endonuc_cat-like"/>
</dbReference>
<comment type="caution">
    <text evidence="7">The sequence shown here is derived from an EMBL/GenBank/DDBJ whole genome shotgun (WGS) entry which is preliminary data.</text>
</comment>
<accession>A0AAV2YXI9</accession>
<evidence type="ECO:0000259" key="6">
    <source>
        <dbReference type="Pfam" id="PF01974"/>
    </source>
</evidence>